<protein>
    <submittedName>
        <fullName evidence="2">Peptidoglycan DD-metalloendopeptidase family protein</fullName>
    </submittedName>
</protein>
<dbReference type="Gene3D" id="2.70.70.10">
    <property type="entry name" value="Glucose Permease (Domain IIA)"/>
    <property type="match status" value="1"/>
</dbReference>
<dbReference type="InterPro" id="IPR050570">
    <property type="entry name" value="Cell_wall_metabolism_enzyme"/>
</dbReference>
<proteinExistence type="predicted"/>
<dbReference type="InterPro" id="IPR011055">
    <property type="entry name" value="Dup_hybrid_motif"/>
</dbReference>
<comment type="caution">
    <text evidence="2">The sequence shown here is derived from an EMBL/GenBank/DDBJ whole genome shotgun (WGS) entry which is preliminary data.</text>
</comment>
<evidence type="ECO:0000313" key="3">
    <source>
        <dbReference type="Proteomes" id="UP000601099"/>
    </source>
</evidence>
<feature type="domain" description="M23ase beta-sheet core" evidence="1">
    <location>
        <begin position="203"/>
        <end position="301"/>
    </location>
</feature>
<dbReference type="PROSITE" id="PS51257">
    <property type="entry name" value="PROKAR_LIPOPROTEIN"/>
    <property type="match status" value="1"/>
</dbReference>
<gene>
    <name evidence="2" type="ORF">I5L79_08165</name>
</gene>
<dbReference type="Pfam" id="PF01551">
    <property type="entry name" value="Peptidase_M23"/>
    <property type="match status" value="1"/>
</dbReference>
<dbReference type="SUPFAM" id="SSF51261">
    <property type="entry name" value="Duplicated hybrid motif"/>
    <property type="match status" value="1"/>
</dbReference>
<evidence type="ECO:0000313" key="2">
    <source>
        <dbReference type="EMBL" id="MBG8553517.1"/>
    </source>
</evidence>
<dbReference type="PANTHER" id="PTHR21666">
    <property type="entry name" value="PEPTIDASE-RELATED"/>
    <property type="match status" value="1"/>
</dbReference>
<keyword evidence="3" id="KW-1185">Reference proteome</keyword>
<dbReference type="InterPro" id="IPR016047">
    <property type="entry name" value="M23ase_b-sheet_dom"/>
</dbReference>
<dbReference type="Proteomes" id="UP000601099">
    <property type="component" value="Unassembled WGS sequence"/>
</dbReference>
<dbReference type="EMBL" id="JADWYK010000004">
    <property type="protein sequence ID" value="MBG8553517.1"/>
    <property type="molecule type" value="Genomic_DNA"/>
</dbReference>
<reference evidence="2 3" key="1">
    <citation type="submission" date="2020-11" db="EMBL/GenBank/DDBJ databases">
        <title>Hymenobacter sp.</title>
        <authorList>
            <person name="Kim M.K."/>
        </authorList>
    </citation>
    <scope>NUCLEOTIDE SEQUENCE [LARGE SCALE GENOMIC DNA]</scope>
    <source>
        <strain evidence="2 3">BT594</strain>
    </source>
</reference>
<organism evidence="2 3">
    <name type="scientific">Hymenobacter guriensis</name>
    <dbReference type="NCBI Taxonomy" id="2793065"/>
    <lineage>
        <taxon>Bacteria</taxon>
        <taxon>Pseudomonadati</taxon>
        <taxon>Bacteroidota</taxon>
        <taxon>Cytophagia</taxon>
        <taxon>Cytophagales</taxon>
        <taxon>Hymenobacteraceae</taxon>
        <taxon>Hymenobacter</taxon>
    </lineage>
</organism>
<accession>A0ABS0L2B0</accession>
<dbReference type="PANTHER" id="PTHR21666:SF268">
    <property type="entry name" value="PEPTIDASE M23 DOMAIN-CONTAINING PROTEIN"/>
    <property type="match status" value="1"/>
</dbReference>
<sequence>MSISLRPALYLFVFLVLTACGKQQTLQGIFHQPTTPHEIYARRLRQAGLDGTALGRDWLNAADKALRDSLVVTLPFEETGYFRAERATAASYRYAVRSGETVRVSLELAPGTQAHVFLDAFELQPDRAAPTHLASADTTTLSFSYVVEDDRQHLLRVQPELLRTGRYTLRIQRTPSLSFPVQGKNDVAVGSFWGAERDHGARLHEGIDIFARRGTPVVAAAAGYITRVNETPRGGKVVWLADAAHGQHIYYAHLDRQLVQPGQQVHIGDTLGLVGNTGNARTTQPHLHFGVYRAGRGAVDPYPFVRRADAAPNAPRSLPARLGQWVRVRDKATDLRRSPAAKAGKLASLPRHTALYVVGAQAEWYRVEQPDGRIGYLPTRAVTPAAEPLCRETLPAEARLFALPQLDAPQLGSLPARSTVAVLGEFAGYRLVRESGGGLGWLPAGQKS</sequence>
<evidence type="ECO:0000259" key="1">
    <source>
        <dbReference type="Pfam" id="PF01551"/>
    </source>
</evidence>
<name>A0ABS0L2B0_9BACT</name>
<dbReference type="CDD" id="cd12797">
    <property type="entry name" value="M23_peptidase"/>
    <property type="match status" value="1"/>
</dbReference>
<dbReference type="RefSeq" id="WP_196954545.1">
    <property type="nucleotide sequence ID" value="NZ_JADWYK010000004.1"/>
</dbReference>
<dbReference type="Gene3D" id="2.30.30.40">
    <property type="entry name" value="SH3 Domains"/>
    <property type="match status" value="1"/>
</dbReference>